<keyword evidence="2" id="KW-1185">Reference proteome</keyword>
<accession>A0ABY6GMT9</accession>
<dbReference type="EMBL" id="CP103300">
    <property type="protein sequence ID" value="UYM14016.1"/>
    <property type="molecule type" value="Genomic_DNA"/>
</dbReference>
<reference evidence="1" key="1">
    <citation type="submission" date="2022-10" db="EMBL/GenBank/DDBJ databases">
        <title>Completed Genome Sequence of two octocoral isolated bacterium, Endozoicomonas euniceicola EF212T and Endozoicomonas gorgoniicola PS125T.</title>
        <authorList>
            <person name="Chiou Y.-J."/>
            <person name="Chen Y.-H."/>
        </authorList>
    </citation>
    <scope>NUCLEOTIDE SEQUENCE</scope>
    <source>
        <strain evidence="1">EF212</strain>
    </source>
</reference>
<organism evidence="1 2">
    <name type="scientific">Endozoicomonas euniceicola</name>
    <dbReference type="NCBI Taxonomy" id="1234143"/>
    <lineage>
        <taxon>Bacteria</taxon>
        <taxon>Pseudomonadati</taxon>
        <taxon>Pseudomonadota</taxon>
        <taxon>Gammaproteobacteria</taxon>
        <taxon>Oceanospirillales</taxon>
        <taxon>Endozoicomonadaceae</taxon>
        <taxon>Endozoicomonas</taxon>
    </lineage>
</organism>
<name>A0ABY6GMT9_9GAMM</name>
<proteinExistence type="predicted"/>
<sequence>MMLSVRGDIDAMAISSAYLNGIRKLYPDEGFKVIGRGADLPNNQIVAGKHVLDNDE</sequence>
<protein>
    <submittedName>
        <fullName evidence="1">Phosphate/phosphite/phosphonate ABC transporter substrate-binding protein</fullName>
    </submittedName>
</protein>
<gene>
    <name evidence="1" type="ORF">NX720_13955</name>
</gene>
<evidence type="ECO:0000313" key="1">
    <source>
        <dbReference type="EMBL" id="UYM14016.1"/>
    </source>
</evidence>
<dbReference type="Proteomes" id="UP001163255">
    <property type="component" value="Chromosome"/>
</dbReference>
<evidence type="ECO:0000313" key="2">
    <source>
        <dbReference type="Proteomes" id="UP001163255"/>
    </source>
</evidence>
<dbReference type="RefSeq" id="WP_262595417.1">
    <property type="nucleotide sequence ID" value="NZ_CP103300.1"/>
</dbReference>